<dbReference type="AlphaFoldDB" id="A0A226DRQ0"/>
<feature type="domain" description="DNA helicase Pif1-like DEAD-box helicase" evidence="2">
    <location>
        <begin position="65"/>
        <end position="138"/>
    </location>
</feature>
<keyword evidence="4" id="KW-1185">Reference proteome</keyword>
<evidence type="ECO:0000313" key="3">
    <source>
        <dbReference type="EMBL" id="OXA47740.1"/>
    </source>
</evidence>
<keyword evidence="1" id="KW-0547">Nucleotide-binding</keyword>
<reference evidence="3 4" key="1">
    <citation type="submission" date="2015-12" db="EMBL/GenBank/DDBJ databases">
        <title>The genome of Folsomia candida.</title>
        <authorList>
            <person name="Faddeeva A."/>
            <person name="Derks M.F."/>
            <person name="Anvar Y."/>
            <person name="Smit S."/>
            <person name="Van Straalen N."/>
            <person name="Roelofs D."/>
        </authorList>
    </citation>
    <scope>NUCLEOTIDE SEQUENCE [LARGE SCALE GENOMIC DNA]</scope>
    <source>
        <strain evidence="3 4">VU population</strain>
        <tissue evidence="3">Whole body</tissue>
    </source>
</reference>
<dbReference type="Pfam" id="PF05970">
    <property type="entry name" value="PIF1"/>
    <property type="match status" value="1"/>
</dbReference>
<keyword evidence="1" id="KW-0227">DNA damage</keyword>
<dbReference type="GO" id="GO:0043139">
    <property type="term" value="F:5'-3' DNA helicase activity"/>
    <property type="evidence" value="ECO:0007669"/>
    <property type="project" value="UniProtKB-EC"/>
</dbReference>
<dbReference type="InterPro" id="IPR027417">
    <property type="entry name" value="P-loop_NTPase"/>
</dbReference>
<evidence type="ECO:0000256" key="1">
    <source>
        <dbReference type="RuleBase" id="RU363044"/>
    </source>
</evidence>
<dbReference type="GO" id="GO:0016887">
    <property type="term" value="F:ATP hydrolysis activity"/>
    <property type="evidence" value="ECO:0007669"/>
    <property type="project" value="RHEA"/>
</dbReference>
<keyword evidence="1" id="KW-0233">DNA recombination</keyword>
<dbReference type="GO" id="GO:0000723">
    <property type="term" value="P:telomere maintenance"/>
    <property type="evidence" value="ECO:0007669"/>
    <property type="project" value="InterPro"/>
</dbReference>
<dbReference type="InterPro" id="IPR010285">
    <property type="entry name" value="DNA_helicase_pif1-like_DEAD"/>
</dbReference>
<keyword evidence="1 3" id="KW-0347">Helicase</keyword>
<dbReference type="Proteomes" id="UP000198287">
    <property type="component" value="Unassembled WGS sequence"/>
</dbReference>
<comment type="similarity">
    <text evidence="1">Belongs to the helicase family.</text>
</comment>
<comment type="cofactor">
    <cofactor evidence="1">
        <name>Mg(2+)</name>
        <dbReference type="ChEBI" id="CHEBI:18420"/>
    </cofactor>
</comment>
<evidence type="ECO:0000313" key="4">
    <source>
        <dbReference type="Proteomes" id="UP000198287"/>
    </source>
</evidence>
<protein>
    <recommendedName>
        <fullName evidence="1">ATP-dependent DNA helicase</fullName>
        <ecNumber evidence="1">5.6.2.3</ecNumber>
    </recommendedName>
</protein>
<proteinExistence type="inferred from homology"/>
<dbReference type="GO" id="GO:0005524">
    <property type="term" value="F:ATP binding"/>
    <property type="evidence" value="ECO:0007669"/>
    <property type="project" value="UniProtKB-KW"/>
</dbReference>
<keyword evidence="1" id="KW-0378">Hydrolase</keyword>
<dbReference type="GO" id="GO:0006310">
    <property type="term" value="P:DNA recombination"/>
    <property type="evidence" value="ECO:0007669"/>
    <property type="project" value="UniProtKB-KW"/>
</dbReference>
<dbReference type="GO" id="GO:0006281">
    <property type="term" value="P:DNA repair"/>
    <property type="evidence" value="ECO:0007669"/>
    <property type="project" value="UniProtKB-KW"/>
</dbReference>
<organism evidence="3 4">
    <name type="scientific">Folsomia candida</name>
    <name type="common">Springtail</name>
    <dbReference type="NCBI Taxonomy" id="158441"/>
    <lineage>
        <taxon>Eukaryota</taxon>
        <taxon>Metazoa</taxon>
        <taxon>Ecdysozoa</taxon>
        <taxon>Arthropoda</taxon>
        <taxon>Hexapoda</taxon>
        <taxon>Collembola</taxon>
        <taxon>Entomobryomorpha</taxon>
        <taxon>Isotomoidea</taxon>
        <taxon>Isotomidae</taxon>
        <taxon>Proisotominae</taxon>
        <taxon>Folsomia</taxon>
    </lineage>
</organism>
<keyword evidence="1" id="KW-0234">DNA repair</keyword>
<keyword evidence="1" id="KW-0067">ATP-binding</keyword>
<dbReference type="SUPFAM" id="SSF52540">
    <property type="entry name" value="P-loop containing nucleoside triphosphate hydrolases"/>
    <property type="match status" value="1"/>
</dbReference>
<name>A0A226DRQ0_FOLCA</name>
<accession>A0A226DRQ0</accession>
<dbReference type="EMBL" id="LNIX01000012">
    <property type="protein sequence ID" value="OXA47740.1"/>
    <property type="molecule type" value="Genomic_DNA"/>
</dbReference>
<evidence type="ECO:0000259" key="2">
    <source>
        <dbReference type="Pfam" id="PF05970"/>
    </source>
</evidence>
<dbReference type="OrthoDB" id="5982348at2759"/>
<comment type="catalytic activity">
    <reaction evidence="1">
        <text>ATP + H2O = ADP + phosphate + H(+)</text>
        <dbReference type="Rhea" id="RHEA:13065"/>
        <dbReference type="ChEBI" id="CHEBI:15377"/>
        <dbReference type="ChEBI" id="CHEBI:15378"/>
        <dbReference type="ChEBI" id="CHEBI:30616"/>
        <dbReference type="ChEBI" id="CHEBI:43474"/>
        <dbReference type="ChEBI" id="CHEBI:456216"/>
        <dbReference type="EC" id="5.6.2.3"/>
    </reaction>
</comment>
<dbReference type="EC" id="5.6.2.3" evidence="1"/>
<gene>
    <name evidence="3" type="ORF">Fcan01_16898</name>
</gene>
<dbReference type="Gene3D" id="3.40.50.300">
    <property type="entry name" value="P-loop containing nucleotide triphosphate hydrolases"/>
    <property type="match status" value="1"/>
</dbReference>
<comment type="caution">
    <text evidence="3">The sequence shown here is derived from an EMBL/GenBank/DDBJ whole genome shotgun (WGS) entry which is preliminary data.</text>
</comment>
<sequence length="586" mass="66432">MRAFVGGAYEYKTPCLGASARERMNERFDKPESFYKNFLRVQKATISTKKVLEWVYTGKVRPWELTSSQASAYSSIKRVISSSSIISCLAQPGFGKSFLASKIVNYLDRNNKKYAILASSGIAASHLNGSTINGFYELGRFTPRQSFEIGEEVLGNLRPICIIAFGDYIQLSNRGTILIEDPDTVEDEFTRDGLILYQRSSVVLLRENVRQSCDPIFQKVLNEIREKRVSEEAFQVLQSRHISNLSREEVEYFKNNSIYIFPTNKAVDEFRSKKNLWPEKRLVSGSLGTFEGCYYKNGAPVFLVCKFKSYIGPTIDGLVPIFPERDSLWDPVLKKKVGVSTFPIKIAEAITSHKSLGLTIEEGVTLFIDQQLARDQIKLAAQEQENEGTKFRWYRSPLFVSYLDKAPLTHKEKQGFEKLSSHQCQTGRGLYSTRFRLIKETHNKQVQVYEISYAGEDITSVEKAFEVANLELYNIISTSQTGMNVSISLDTVMERVKDLSTFDRTFFGAYITFQSSMFISTKLRAAMDYLNAGLALYENVESGAGLKYVKKMIVKAFPLTHGKMAGTYIKLPKELRRKHVVSIKAG</sequence>